<reference evidence="1 2" key="1">
    <citation type="journal article" date="2014" name="Genome Biol. Evol.">
        <title>The genome of the myxosporean Thelohanellus kitauei shows adaptations to nutrient acquisition within its fish host.</title>
        <authorList>
            <person name="Yang Y."/>
            <person name="Xiong J."/>
            <person name="Zhou Z."/>
            <person name="Huo F."/>
            <person name="Miao W."/>
            <person name="Ran C."/>
            <person name="Liu Y."/>
            <person name="Zhang J."/>
            <person name="Feng J."/>
            <person name="Wang M."/>
            <person name="Wang M."/>
            <person name="Wang L."/>
            <person name="Yao B."/>
        </authorList>
    </citation>
    <scope>NUCLEOTIDE SEQUENCE [LARGE SCALE GENOMIC DNA]</scope>
    <source>
        <strain evidence="1">Wuqing</strain>
    </source>
</reference>
<proteinExistence type="predicted"/>
<dbReference type="EMBL" id="JWZT01001856">
    <property type="protein sequence ID" value="KII71115.1"/>
    <property type="molecule type" value="Genomic_DNA"/>
</dbReference>
<gene>
    <name evidence="1" type="ORF">RF11_04438</name>
</gene>
<name>A0A0C2N487_THEKT</name>
<evidence type="ECO:0000313" key="2">
    <source>
        <dbReference type="Proteomes" id="UP000031668"/>
    </source>
</evidence>
<dbReference type="OrthoDB" id="6772952at2759"/>
<sequence>MKTTAEQLNIPKEINDLTWDEIDAMMDSNFDCTKFIMRECHRLYTEIQRISGDNIQQYAGRIPEKAILCYFPSNNDPLNEALKTENLPFTRIVQIATKIEDQRNQQRLSALTTQNS</sequence>
<dbReference type="AlphaFoldDB" id="A0A0C2N487"/>
<protein>
    <submittedName>
        <fullName evidence="1">Uncharacterized protein</fullName>
    </submittedName>
</protein>
<comment type="caution">
    <text evidence="1">The sequence shown here is derived from an EMBL/GenBank/DDBJ whole genome shotgun (WGS) entry which is preliminary data.</text>
</comment>
<keyword evidence="2" id="KW-1185">Reference proteome</keyword>
<evidence type="ECO:0000313" key="1">
    <source>
        <dbReference type="EMBL" id="KII71115.1"/>
    </source>
</evidence>
<accession>A0A0C2N487</accession>
<organism evidence="1 2">
    <name type="scientific">Thelohanellus kitauei</name>
    <name type="common">Myxosporean</name>
    <dbReference type="NCBI Taxonomy" id="669202"/>
    <lineage>
        <taxon>Eukaryota</taxon>
        <taxon>Metazoa</taxon>
        <taxon>Cnidaria</taxon>
        <taxon>Myxozoa</taxon>
        <taxon>Myxosporea</taxon>
        <taxon>Bivalvulida</taxon>
        <taxon>Platysporina</taxon>
        <taxon>Myxobolidae</taxon>
        <taxon>Thelohanellus</taxon>
    </lineage>
</organism>
<dbReference type="Proteomes" id="UP000031668">
    <property type="component" value="Unassembled WGS sequence"/>
</dbReference>